<feature type="region of interest" description="Disordered" evidence="2">
    <location>
        <begin position="124"/>
        <end position="164"/>
    </location>
</feature>
<feature type="domain" description="ZAD" evidence="3">
    <location>
        <begin position="7"/>
        <end position="93"/>
    </location>
</feature>
<dbReference type="EMBL" id="AJWK01017184">
    <property type="status" value="NOT_ANNOTATED_CDS"/>
    <property type="molecule type" value="Genomic_DNA"/>
</dbReference>
<evidence type="ECO:0000256" key="1">
    <source>
        <dbReference type="PROSITE-ProRule" id="PRU01263"/>
    </source>
</evidence>
<dbReference type="VEuPathDB" id="VectorBase:LLONM1_011900"/>
<keyword evidence="1" id="KW-0863">Zinc-finger</keyword>
<keyword evidence="1" id="KW-0862">Zinc</keyword>
<keyword evidence="5" id="KW-1185">Reference proteome</keyword>
<sequence length="326" mass="36121">MTRNYAKQCRICLAEGSRDLFASASTSPGIGRCDISVSSVSRLLEKFRFVTMIQISENDNLPTLICDSCIVELNVAYNFKRQAIDTSIYLQRHMIEIGRATEDMIDMSSSRVYQPAVAATSKEESLEVKEELLEPQDPIPISSTGAQQPTNSGSPTTSVASGSSRSMVLVNTNSFSTIGADSTSDKDFVESYLPPKKRGREFQVQLLTPTPSPHDIEIPEKKPMEKAPTDQNKSNRTQPQSSPKQITLRPRTSQNYAEKARKYQKRSPPGTTTRSTRKVPGSSVEKPTRHRRFKTSSLTAPAGQSINPVAMVKTMLRSRTKRLTIS</sequence>
<feature type="binding site" evidence="1">
    <location>
        <position position="12"/>
    </location>
    <ligand>
        <name>Zn(2+)</name>
        <dbReference type="ChEBI" id="CHEBI:29105"/>
    </ligand>
</feature>
<organism evidence="4 5">
    <name type="scientific">Lutzomyia longipalpis</name>
    <name type="common">Sand fly</name>
    <dbReference type="NCBI Taxonomy" id="7200"/>
    <lineage>
        <taxon>Eukaryota</taxon>
        <taxon>Metazoa</taxon>
        <taxon>Ecdysozoa</taxon>
        <taxon>Arthropoda</taxon>
        <taxon>Hexapoda</taxon>
        <taxon>Insecta</taxon>
        <taxon>Pterygota</taxon>
        <taxon>Neoptera</taxon>
        <taxon>Endopterygota</taxon>
        <taxon>Diptera</taxon>
        <taxon>Nematocera</taxon>
        <taxon>Psychodoidea</taxon>
        <taxon>Psychodidae</taxon>
        <taxon>Lutzomyia</taxon>
        <taxon>Lutzomyia</taxon>
    </lineage>
</organism>
<evidence type="ECO:0000256" key="2">
    <source>
        <dbReference type="SAM" id="MobiDB-lite"/>
    </source>
</evidence>
<dbReference type="SUPFAM" id="SSF57716">
    <property type="entry name" value="Glucocorticoid receptor-like (DNA-binding domain)"/>
    <property type="match status" value="1"/>
</dbReference>
<feature type="region of interest" description="Disordered" evidence="2">
    <location>
        <begin position="200"/>
        <end position="302"/>
    </location>
</feature>
<feature type="compositionally biased region" description="Basic and acidic residues" evidence="2">
    <location>
        <begin position="214"/>
        <end position="228"/>
    </location>
</feature>
<dbReference type="GO" id="GO:0005634">
    <property type="term" value="C:nucleus"/>
    <property type="evidence" value="ECO:0007669"/>
    <property type="project" value="InterPro"/>
</dbReference>
<name>A0A1B0CLF0_LUTLO</name>
<dbReference type="RefSeq" id="XP_055688436.1">
    <property type="nucleotide sequence ID" value="XM_055832461.1"/>
</dbReference>
<feature type="compositionally biased region" description="Polar residues" evidence="2">
    <location>
        <begin position="141"/>
        <end position="164"/>
    </location>
</feature>
<dbReference type="OrthoDB" id="4737882at2759"/>
<dbReference type="PROSITE" id="PS51915">
    <property type="entry name" value="ZAD"/>
    <property type="match status" value="1"/>
</dbReference>
<feature type="compositionally biased region" description="Polar residues" evidence="2">
    <location>
        <begin position="229"/>
        <end position="256"/>
    </location>
</feature>
<dbReference type="VEuPathDB" id="VectorBase:LLOJ005437"/>
<dbReference type="Gene3D" id="3.40.1800.20">
    <property type="match status" value="1"/>
</dbReference>
<dbReference type="InterPro" id="IPR012934">
    <property type="entry name" value="Znf_AD"/>
</dbReference>
<feature type="binding site" evidence="1">
    <location>
        <position position="9"/>
    </location>
    <ligand>
        <name>Zn(2+)</name>
        <dbReference type="ChEBI" id="CHEBI:29105"/>
    </ligand>
</feature>
<dbReference type="SMART" id="SM00868">
    <property type="entry name" value="zf-AD"/>
    <property type="match status" value="1"/>
</dbReference>
<reference evidence="4" key="1">
    <citation type="submission" date="2020-05" db="UniProtKB">
        <authorList>
            <consortium name="EnsemblMetazoa"/>
        </authorList>
    </citation>
    <scope>IDENTIFICATION</scope>
    <source>
        <strain evidence="4">Jacobina</strain>
    </source>
</reference>
<dbReference type="Proteomes" id="UP000092461">
    <property type="component" value="Unassembled WGS sequence"/>
</dbReference>
<evidence type="ECO:0000313" key="5">
    <source>
        <dbReference type="Proteomes" id="UP000092461"/>
    </source>
</evidence>
<evidence type="ECO:0000313" key="4">
    <source>
        <dbReference type="EnsemblMetazoa" id="LLOJ005437-PA"/>
    </source>
</evidence>
<dbReference type="GeneID" id="129792963"/>
<dbReference type="GO" id="GO:0008270">
    <property type="term" value="F:zinc ion binding"/>
    <property type="evidence" value="ECO:0007669"/>
    <property type="project" value="UniProtKB-UniRule"/>
</dbReference>
<dbReference type="AlphaFoldDB" id="A0A1B0CLF0"/>
<evidence type="ECO:0000259" key="3">
    <source>
        <dbReference type="PROSITE" id="PS51915"/>
    </source>
</evidence>
<feature type="binding site" evidence="1">
    <location>
        <position position="69"/>
    </location>
    <ligand>
        <name>Zn(2+)</name>
        <dbReference type="ChEBI" id="CHEBI:29105"/>
    </ligand>
</feature>
<keyword evidence="1" id="KW-0479">Metal-binding</keyword>
<proteinExistence type="predicted"/>
<dbReference type="EnsemblMetazoa" id="LLOJ005437-RA">
    <property type="protein sequence ID" value="LLOJ005437-PA"/>
    <property type="gene ID" value="LLOJ005437"/>
</dbReference>
<accession>A0A1B0CLF0</accession>
<dbReference type="KEGG" id="lll:129792963"/>
<protein>
    <recommendedName>
        <fullName evidence="3">ZAD domain-containing protein</fullName>
    </recommendedName>
</protein>
<feature type="binding site" evidence="1">
    <location>
        <position position="66"/>
    </location>
    <ligand>
        <name>Zn(2+)</name>
        <dbReference type="ChEBI" id="CHEBI:29105"/>
    </ligand>
</feature>
<dbReference type="Pfam" id="PF07776">
    <property type="entry name" value="zf-AD"/>
    <property type="match status" value="1"/>
</dbReference>
<dbReference type="EMBL" id="AJWK01017183">
    <property type="status" value="NOT_ANNOTATED_CDS"/>
    <property type="molecule type" value="Genomic_DNA"/>
</dbReference>